<dbReference type="InterPro" id="IPR010982">
    <property type="entry name" value="Lambda_DNA-bd_dom_sf"/>
</dbReference>
<evidence type="ECO:0000256" key="2">
    <source>
        <dbReference type="SAM" id="Phobius"/>
    </source>
</evidence>
<proteinExistence type="predicted"/>
<feature type="transmembrane region" description="Helical" evidence="2">
    <location>
        <begin position="146"/>
        <end position="166"/>
    </location>
</feature>
<feature type="transmembrane region" description="Helical" evidence="2">
    <location>
        <begin position="97"/>
        <end position="119"/>
    </location>
</feature>
<dbReference type="EMBL" id="QWKH01000029">
    <property type="protein sequence ID" value="NBI34471.1"/>
    <property type="molecule type" value="Genomic_DNA"/>
</dbReference>
<keyword evidence="1" id="KW-0238">DNA-binding</keyword>
<dbReference type="CDD" id="cd00093">
    <property type="entry name" value="HTH_XRE"/>
    <property type="match status" value="1"/>
</dbReference>
<dbReference type="Pfam" id="PF01381">
    <property type="entry name" value="HTH_3"/>
    <property type="match status" value="1"/>
</dbReference>
<comment type="caution">
    <text evidence="4">The sequence shown here is derived from an EMBL/GenBank/DDBJ whole genome shotgun (WGS) entry which is preliminary data.</text>
</comment>
<dbReference type="PROSITE" id="PS50943">
    <property type="entry name" value="HTH_CROC1"/>
    <property type="match status" value="1"/>
</dbReference>
<dbReference type="SMART" id="SM00530">
    <property type="entry name" value="HTH_XRE"/>
    <property type="match status" value="1"/>
</dbReference>
<feature type="domain" description="HTH cro/C1-type" evidence="3">
    <location>
        <begin position="6"/>
        <end position="60"/>
    </location>
</feature>
<sequence>MLNENIKAIRRAKGISQEELAIKLNVVRQTLSKWERGLSVPDSDMLVALSEALDTPVSTLLGETVTEPTADDLRALSEKLEVLNLQLARKAAARRRALQVLLALLCVGALAVLAAMAVWGSPYLNWDYANPEEAVAGTMLHGFEWLAVRLAPIVLLTSLVGLVFACRRV</sequence>
<keyword evidence="2" id="KW-1133">Transmembrane helix</keyword>
<evidence type="ECO:0000259" key="3">
    <source>
        <dbReference type="PROSITE" id="PS50943"/>
    </source>
</evidence>
<gene>
    <name evidence="4" type="ORF">D1639_05395</name>
</gene>
<name>A0A7C9P5J7_9BACT</name>
<dbReference type="AlphaFoldDB" id="A0A7C9P5J7"/>
<dbReference type="GO" id="GO:0003677">
    <property type="term" value="F:DNA binding"/>
    <property type="evidence" value="ECO:0007669"/>
    <property type="project" value="UniProtKB-KW"/>
</dbReference>
<accession>A0A7C9P5J7</accession>
<reference evidence="4" key="1">
    <citation type="submission" date="2018-08" db="EMBL/GenBank/DDBJ databases">
        <title>Murine metabolic-syndrome-specific gut microbial biobank.</title>
        <authorList>
            <person name="Liu C."/>
        </authorList>
    </citation>
    <scope>NUCLEOTIDE SEQUENCE [LARGE SCALE GENOMIC DNA]</scope>
    <source>
        <strain evidence="4">Z82</strain>
    </source>
</reference>
<dbReference type="SUPFAM" id="SSF47413">
    <property type="entry name" value="lambda repressor-like DNA-binding domains"/>
    <property type="match status" value="1"/>
</dbReference>
<protein>
    <submittedName>
        <fullName evidence="4">XRE family transcriptional regulator</fullName>
    </submittedName>
</protein>
<evidence type="ECO:0000313" key="4">
    <source>
        <dbReference type="EMBL" id="NBI34471.1"/>
    </source>
</evidence>
<keyword evidence="2" id="KW-0472">Membrane</keyword>
<dbReference type="PANTHER" id="PTHR46558:SF3">
    <property type="entry name" value="TRANSCRIPTIONAL REGULATOR"/>
    <property type="match status" value="1"/>
</dbReference>
<evidence type="ECO:0000256" key="1">
    <source>
        <dbReference type="ARBA" id="ARBA00023125"/>
    </source>
</evidence>
<keyword evidence="2" id="KW-0812">Transmembrane</keyword>
<dbReference type="Gene3D" id="1.10.260.40">
    <property type="entry name" value="lambda repressor-like DNA-binding domains"/>
    <property type="match status" value="1"/>
</dbReference>
<dbReference type="InterPro" id="IPR001387">
    <property type="entry name" value="Cro/C1-type_HTH"/>
</dbReference>
<organism evidence="4">
    <name type="scientific">Muribaculaceae bacterium Z82</name>
    <dbReference type="NCBI Taxonomy" id="2304548"/>
    <lineage>
        <taxon>Bacteria</taxon>
        <taxon>Pseudomonadati</taxon>
        <taxon>Bacteroidota</taxon>
        <taxon>Bacteroidia</taxon>
        <taxon>Bacteroidales</taxon>
        <taxon>Muribaculaceae</taxon>
    </lineage>
</organism>
<dbReference type="PANTHER" id="PTHR46558">
    <property type="entry name" value="TRACRIPTIONAL REGULATORY PROTEIN-RELATED-RELATED"/>
    <property type="match status" value="1"/>
</dbReference>